<feature type="domain" description="CARD" evidence="8">
    <location>
        <begin position="172"/>
        <end position="246"/>
    </location>
</feature>
<dbReference type="InterPro" id="IPR001315">
    <property type="entry name" value="CARD"/>
</dbReference>
<proteinExistence type="predicted"/>
<feature type="region of interest" description="Disordered" evidence="7">
    <location>
        <begin position="605"/>
        <end position="637"/>
    </location>
</feature>
<feature type="region of interest" description="Disordered" evidence="7">
    <location>
        <begin position="525"/>
        <end position="550"/>
    </location>
</feature>
<keyword evidence="3" id="KW-0399">Innate immunity</keyword>
<dbReference type="Ensembl" id="ENSCPBT00000021340.1">
    <property type="protein sequence ID" value="ENSCPBP00000018063.1"/>
    <property type="gene ID" value="ENSCPBG00000013205.1"/>
</dbReference>
<feature type="compositionally biased region" description="Basic and acidic residues" evidence="7">
    <location>
        <begin position="467"/>
        <end position="481"/>
    </location>
</feature>
<dbReference type="PROSITE" id="PS50209">
    <property type="entry name" value="CARD"/>
    <property type="match status" value="2"/>
</dbReference>
<dbReference type="GO" id="GO:0006954">
    <property type="term" value="P:inflammatory response"/>
    <property type="evidence" value="ECO:0007669"/>
    <property type="project" value="UniProtKB-KW"/>
</dbReference>
<dbReference type="AlphaFoldDB" id="A0A8C3HH78"/>
<reference evidence="10" key="1">
    <citation type="submission" date="2025-08" db="UniProtKB">
        <authorList>
            <consortium name="Ensembl"/>
        </authorList>
    </citation>
    <scope>IDENTIFICATION</scope>
</reference>
<dbReference type="InterPro" id="IPR004020">
    <property type="entry name" value="DAPIN"/>
</dbReference>
<comment type="subcellular location">
    <subcellularLocation>
        <location evidence="1">Inflammasome</location>
    </subcellularLocation>
</comment>
<keyword evidence="11" id="KW-1185">Reference proteome</keyword>
<keyword evidence="6" id="KW-1271">Inflammasome</keyword>
<feature type="compositionally biased region" description="Basic and acidic residues" evidence="7">
    <location>
        <begin position="525"/>
        <end position="534"/>
    </location>
</feature>
<evidence type="ECO:0000313" key="10">
    <source>
        <dbReference type="Ensembl" id="ENSCPBP00000018063.1"/>
    </source>
</evidence>
<evidence type="ECO:0000256" key="6">
    <source>
        <dbReference type="ARBA" id="ARBA00023233"/>
    </source>
</evidence>
<dbReference type="Pfam" id="PF02758">
    <property type="entry name" value="PYRIN"/>
    <property type="match status" value="1"/>
</dbReference>
<dbReference type="SMART" id="SM01289">
    <property type="entry name" value="PYRIN"/>
    <property type="match status" value="1"/>
</dbReference>
<dbReference type="InterPro" id="IPR011029">
    <property type="entry name" value="DEATH-like_dom_sf"/>
</dbReference>
<keyword evidence="4" id="KW-0391">Immunity</keyword>
<evidence type="ECO:0000259" key="9">
    <source>
        <dbReference type="PROSITE" id="PS50824"/>
    </source>
</evidence>
<dbReference type="PANTHER" id="PTHR46985">
    <property type="entry name" value="NACHT, LRR AND PYD DOMAINS-CONTAINING PROTEIN 1"/>
    <property type="match status" value="1"/>
</dbReference>
<feature type="domain" description="CARD" evidence="8">
    <location>
        <begin position="114"/>
        <end position="178"/>
    </location>
</feature>
<dbReference type="CDD" id="cd08321">
    <property type="entry name" value="Pyrin_ASC-like"/>
    <property type="match status" value="1"/>
</dbReference>
<dbReference type="CDD" id="cd08330">
    <property type="entry name" value="CARD_ASC_NALP1"/>
    <property type="match status" value="3"/>
</dbReference>
<feature type="domain" description="Pyrin" evidence="9">
    <location>
        <begin position="1"/>
        <end position="98"/>
    </location>
</feature>
<dbReference type="InterPro" id="IPR051249">
    <property type="entry name" value="NLRP_Inflammasome"/>
</dbReference>
<dbReference type="Proteomes" id="UP000694380">
    <property type="component" value="Unplaced"/>
</dbReference>
<protein>
    <submittedName>
        <fullName evidence="10">Uncharacterized protein</fullName>
    </submittedName>
</protein>
<keyword evidence="2" id="KW-0963">Cytoplasm</keyword>
<evidence type="ECO:0000256" key="3">
    <source>
        <dbReference type="ARBA" id="ARBA00022588"/>
    </source>
</evidence>
<evidence type="ECO:0000313" key="11">
    <source>
        <dbReference type="Proteomes" id="UP000694380"/>
    </source>
</evidence>
<keyword evidence="5" id="KW-0395">Inflammatory response</keyword>
<evidence type="ECO:0000256" key="1">
    <source>
        <dbReference type="ARBA" id="ARBA00004110"/>
    </source>
</evidence>
<evidence type="ECO:0000256" key="4">
    <source>
        <dbReference type="ARBA" id="ARBA00022859"/>
    </source>
</evidence>
<sequence length="674" mass="76594">MEMAERVLLETLAMLGERELQRFKDKLSEIQPKEGYQHLLSGSLRNADPPALTDLLLLFYGTDYGAEVAAEALRAIGQGALAERIERLIEALRREKHYFEWQQKQLKQLRYVRIPLLPRKNTLNDEQYQTIRAEKTSQEKMRKLYELVPGWNKWQKDRLYQALKRTNRDLVEELKGGHFVDWHREQLIQRVSEVDGVLKLLRGHTLTPEQYQSISTGRSNVEKMQKLYELVPSWGREHKDWLYRVLWITNRALVDEFAGVGTRVQKPSTSPSPGAKQEHFVERHREQLIQHASSVDTILGVLRWSHYPLDAMPPSVGLETTNKSLPEEPEASKRRTGRGGLLRNWLYILNDEQYQTIRAEKTSQEKMRKLYELVPGWDKLQKYRLYQALMETNGDLVEELEGVDTRAQKPSTSTSPGAKREHFVERHREQLIQRASSVDRILGVLRRSHYPLDAMPPSVGLKRTNKRLPEEPEGHSGHMDFPHDEIDFEELISASGFTSEETESHSSSDAEIKAARRACWGTDRELSVDSRDDPTTAGTSCLPPVQHDSMRNQGPVSYASKAHTVFPGEGSQVTGQAHHSLAPTGHSGHMEVLHDQISAEELTSASGFTSEETESHSSSAAGIKAAKDETSRSQSPTACLRGQHKCNWCSREEEVGLVVSLSLPIPSPVCLLVY</sequence>
<feature type="region of interest" description="Disordered" evidence="7">
    <location>
        <begin position="453"/>
        <end position="481"/>
    </location>
</feature>
<dbReference type="Gene3D" id="1.10.533.10">
    <property type="entry name" value="Death Domain, Fas"/>
    <property type="match status" value="4"/>
</dbReference>
<dbReference type="GO" id="GO:0061702">
    <property type="term" value="C:canonical inflammasome complex"/>
    <property type="evidence" value="ECO:0007669"/>
    <property type="project" value="UniProtKB-SubCell"/>
</dbReference>
<evidence type="ECO:0000256" key="7">
    <source>
        <dbReference type="SAM" id="MobiDB-lite"/>
    </source>
</evidence>
<dbReference type="GO" id="GO:0045087">
    <property type="term" value="P:innate immune response"/>
    <property type="evidence" value="ECO:0007669"/>
    <property type="project" value="UniProtKB-KW"/>
</dbReference>
<accession>A0A8C3HH78</accession>
<dbReference type="GO" id="GO:0042981">
    <property type="term" value="P:regulation of apoptotic process"/>
    <property type="evidence" value="ECO:0007669"/>
    <property type="project" value="InterPro"/>
</dbReference>
<evidence type="ECO:0000256" key="5">
    <source>
        <dbReference type="ARBA" id="ARBA00023198"/>
    </source>
</evidence>
<reference evidence="10" key="2">
    <citation type="submission" date="2025-09" db="UniProtKB">
        <authorList>
            <consortium name="Ensembl"/>
        </authorList>
    </citation>
    <scope>IDENTIFICATION</scope>
</reference>
<dbReference type="Pfam" id="PF00619">
    <property type="entry name" value="CARD"/>
    <property type="match status" value="3"/>
</dbReference>
<dbReference type="PANTHER" id="PTHR46985:SF2">
    <property type="entry name" value="APOPTOSIS-ASSOCIATED SPECK-LIKE PROTEIN CONTAINING A CARD"/>
    <property type="match status" value="1"/>
</dbReference>
<dbReference type="PROSITE" id="PS50824">
    <property type="entry name" value="DAPIN"/>
    <property type="match status" value="1"/>
</dbReference>
<organism evidence="10 11">
    <name type="scientific">Chrysemys picta bellii</name>
    <name type="common">Western painted turtle</name>
    <name type="synonym">Emys bellii</name>
    <dbReference type="NCBI Taxonomy" id="8478"/>
    <lineage>
        <taxon>Eukaryota</taxon>
        <taxon>Metazoa</taxon>
        <taxon>Chordata</taxon>
        <taxon>Craniata</taxon>
        <taxon>Vertebrata</taxon>
        <taxon>Euteleostomi</taxon>
        <taxon>Archelosauria</taxon>
        <taxon>Testudinata</taxon>
        <taxon>Testudines</taxon>
        <taxon>Cryptodira</taxon>
        <taxon>Durocryptodira</taxon>
        <taxon>Testudinoidea</taxon>
        <taxon>Emydidae</taxon>
        <taxon>Chrysemys</taxon>
    </lineage>
</organism>
<evidence type="ECO:0000259" key="8">
    <source>
        <dbReference type="PROSITE" id="PS50209"/>
    </source>
</evidence>
<name>A0A8C3HH78_CHRPI</name>
<evidence type="ECO:0000256" key="2">
    <source>
        <dbReference type="ARBA" id="ARBA00022490"/>
    </source>
</evidence>
<dbReference type="FunFam" id="1.10.533.10:FF:000013">
    <property type="entry name" value="Apoptosis-associated speck-like protein containing a CARD"/>
    <property type="match status" value="1"/>
</dbReference>
<dbReference type="SUPFAM" id="SSF47986">
    <property type="entry name" value="DEATH domain"/>
    <property type="match status" value="4"/>
</dbReference>
<dbReference type="InterPro" id="IPR033516">
    <property type="entry name" value="CARD8/ASC/NALP1_CARD"/>
</dbReference>
<dbReference type="GeneTree" id="ENSGT00940000168550"/>